<organism evidence="1 2">
    <name type="scientific">Candidatus Litorirhabdus singularis</name>
    <dbReference type="NCBI Taxonomy" id="2518993"/>
    <lineage>
        <taxon>Bacteria</taxon>
        <taxon>Pseudomonadati</taxon>
        <taxon>Pseudomonadota</taxon>
        <taxon>Gammaproteobacteria</taxon>
        <taxon>Cellvibrionales</taxon>
        <taxon>Halieaceae</taxon>
        <taxon>Candidatus Litorirhabdus</taxon>
    </lineage>
</organism>
<evidence type="ECO:0000313" key="1">
    <source>
        <dbReference type="EMBL" id="MCX2979277.1"/>
    </source>
</evidence>
<name>A0ABT3TCS5_9GAMM</name>
<dbReference type="RefSeq" id="WP_279243278.1">
    <property type="nucleotide sequence ID" value="NZ_SHNN01000001.1"/>
</dbReference>
<accession>A0ABT3TCS5</accession>
<reference evidence="1" key="1">
    <citation type="submission" date="2019-02" db="EMBL/GenBank/DDBJ databases">
        <authorList>
            <person name="Li S.-H."/>
        </authorList>
    </citation>
    <scope>NUCLEOTIDE SEQUENCE</scope>
    <source>
        <strain evidence="1">IMCC14734</strain>
    </source>
</reference>
<protein>
    <recommendedName>
        <fullName evidence="3">Cation transporter</fullName>
    </recommendedName>
</protein>
<dbReference type="Proteomes" id="UP001143362">
    <property type="component" value="Unassembled WGS sequence"/>
</dbReference>
<comment type="caution">
    <text evidence="1">The sequence shown here is derived from an EMBL/GenBank/DDBJ whole genome shotgun (WGS) entry which is preliminary data.</text>
</comment>
<evidence type="ECO:0008006" key="3">
    <source>
        <dbReference type="Google" id="ProtNLM"/>
    </source>
</evidence>
<sequence length="106" mass="12056">MKLSFNDLQRRAQPLVMVVHSLDMALYQVTVKIDGHDYLLSENDGKVFRRHALEQVREALRLLPLAKLSLRQTSAYDEMVGQPVREADNTLEVPLALDAYPPPTIN</sequence>
<evidence type="ECO:0000313" key="2">
    <source>
        <dbReference type="Proteomes" id="UP001143362"/>
    </source>
</evidence>
<gene>
    <name evidence="1" type="ORF">EYC98_00175</name>
</gene>
<dbReference type="EMBL" id="SHNN01000001">
    <property type="protein sequence ID" value="MCX2979277.1"/>
    <property type="molecule type" value="Genomic_DNA"/>
</dbReference>
<dbReference type="Pfam" id="PF20090">
    <property type="entry name" value="DUF6482"/>
    <property type="match status" value="1"/>
</dbReference>
<dbReference type="InterPro" id="IPR045508">
    <property type="entry name" value="DUF6482"/>
</dbReference>
<proteinExistence type="predicted"/>
<keyword evidence="2" id="KW-1185">Reference proteome</keyword>